<proteinExistence type="predicted"/>
<evidence type="ECO:0000256" key="6">
    <source>
        <dbReference type="ARBA" id="ARBA00023136"/>
    </source>
</evidence>
<dbReference type="GO" id="GO:0005783">
    <property type="term" value="C:endoplasmic reticulum"/>
    <property type="evidence" value="ECO:0007669"/>
    <property type="project" value="TreeGrafter"/>
</dbReference>
<comment type="caution">
    <text evidence="9">The sequence shown here is derived from an EMBL/GenBank/DDBJ whole genome shotgun (WGS) entry which is preliminary data.</text>
</comment>
<comment type="subcellular location">
    <subcellularLocation>
        <location evidence="1">Endomembrane system</location>
        <topology evidence="1">Multi-pass membrane protein</topology>
    </subcellularLocation>
</comment>
<gene>
    <name evidence="9" type="ORF">GALL_167600</name>
</gene>
<dbReference type="GO" id="GO:0006643">
    <property type="term" value="P:membrane lipid metabolic process"/>
    <property type="evidence" value="ECO:0007669"/>
    <property type="project" value="TreeGrafter"/>
</dbReference>
<dbReference type="PANTHER" id="PTHR21624:SF1">
    <property type="entry name" value="ALKYLGLYCEROL MONOOXYGENASE"/>
    <property type="match status" value="1"/>
</dbReference>
<evidence type="ECO:0000256" key="1">
    <source>
        <dbReference type="ARBA" id="ARBA00004127"/>
    </source>
</evidence>
<dbReference type="InterPro" id="IPR051689">
    <property type="entry name" value="Sterol_desaturase/TMEM195"/>
</dbReference>
<dbReference type="GO" id="GO:0008610">
    <property type="term" value="P:lipid biosynthetic process"/>
    <property type="evidence" value="ECO:0007669"/>
    <property type="project" value="InterPro"/>
</dbReference>
<name>A0A1J5RYW7_9ZZZZ</name>
<dbReference type="GO" id="GO:0050479">
    <property type="term" value="F:glyceryl-ether monooxygenase activity"/>
    <property type="evidence" value="ECO:0007669"/>
    <property type="project" value="TreeGrafter"/>
</dbReference>
<organism evidence="9">
    <name type="scientific">mine drainage metagenome</name>
    <dbReference type="NCBI Taxonomy" id="410659"/>
    <lineage>
        <taxon>unclassified sequences</taxon>
        <taxon>metagenomes</taxon>
        <taxon>ecological metagenomes</taxon>
    </lineage>
</organism>
<dbReference type="PANTHER" id="PTHR21624">
    <property type="entry name" value="STEROL DESATURASE-RELATED PROTEIN"/>
    <property type="match status" value="1"/>
</dbReference>
<evidence type="ECO:0000256" key="7">
    <source>
        <dbReference type="SAM" id="Phobius"/>
    </source>
</evidence>
<sequence length="292" mass="34201">MPHFPNILVHAIPGFIILLIAEILYAVRSHRDLYEVKDASASIALGLGNLFIGIATKAFIVLFFAWIYQYRFFTITYTVWWAWVLAFFADDFSYYWAHRSAHSIRWFWASHVVHHSSEKYNLATALRQTWTSNITGGFIFWAWMPLAGFEPGMILLMQSVSLIYQFWIHTEAIHKMPKWFEYIFNTPSHHRVHHGSDLLYLDKNHAGIMIIWDRMFGTFQPEEFTPTYGLTKNINTFNPVKIAFHDWVNMAKDFKRSKKLSHVLGYIFNAPGWSHDGSTKTTAQLRREAIDK</sequence>
<dbReference type="AlphaFoldDB" id="A0A1J5RYW7"/>
<reference evidence="9" key="1">
    <citation type="submission" date="2016-10" db="EMBL/GenBank/DDBJ databases">
        <title>Sequence of Gallionella enrichment culture.</title>
        <authorList>
            <person name="Poehlein A."/>
            <person name="Muehling M."/>
            <person name="Daniel R."/>
        </authorList>
    </citation>
    <scope>NUCLEOTIDE SEQUENCE</scope>
</reference>
<keyword evidence="5" id="KW-0443">Lipid metabolism</keyword>
<feature type="domain" description="Fatty acid hydroxylase" evidence="8">
    <location>
        <begin position="83"/>
        <end position="218"/>
    </location>
</feature>
<evidence type="ECO:0000256" key="4">
    <source>
        <dbReference type="ARBA" id="ARBA00023002"/>
    </source>
</evidence>
<keyword evidence="3 7" id="KW-1133">Transmembrane helix</keyword>
<accession>A0A1J5RYW7</accession>
<evidence type="ECO:0000256" key="2">
    <source>
        <dbReference type="ARBA" id="ARBA00022692"/>
    </source>
</evidence>
<dbReference type="GO" id="GO:0016020">
    <property type="term" value="C:membrane"/>
    <property type="evidence" value="ECO:0007669"/>
    <property type="project" value="GOC"/>
</dbReference>
<evidence type="ECO:0000259" key="8">
    <source>
        <dbReference type="Pfam" id="PF04116"/>
    </source>
</evidence>
<evidence type="ECO:0000256" key="5">
    <source>
        <dbReference type="ARBA" id="ARBA00023098"/>
    </source>
</evidence>
<protein>
    <submittedName>
        <fullName evidence="9">Fatty acid hydroxylase superfamily protein</fullName>
    </submittedName>
</protein>
<dbReference type="EMBL" id="MLJW01000087">
    <property type="protein sequence ID" value="OIR01127.1"/>
    <property type="molecule type" value="Genomic_DNA"/>
</dbReference>
<dbReference type="InterPro" id="IPR006694">
    <property type="entry name" value="Fatty_acid_hydroxylase"/>
</dbReference>
<dbReference type="Pfam" id="PF04116">
    <property type="entry name" value="FA_hydroxylase"/>
    <property type="match status" value="1"/>
</dbReference>
<dbReference type="GO" id="GO:0005506">
    <property type="term" value="F:iron ion binding"/>
    <property type="evidence" value="ECO:0007669"/>
    <property type="project" value="InterPro"/>
</dbReference>
<keyword evidence="4" id="KW-0560">Oxidoreductase</keyword>
<evidence type="ECO:0000313" key="9">
    <source>
        <dbReference type="EMBL" id="OIR01127.1"/>
    </source>
</evidence>
<evidence type="ECO:0000256" key="3">
    <source>
        <dbReference type="ARBA" id="ARBA00022989"/>
    </source>
</evidence>
<keyword evidence="6 7" id="KW-0472">Membrane</keyword>
<keyword evidence="2 7" id="KW-0812">Transmembrane</keyword>
<feature type="transmembrane region" description="Helical" evidence="7">
    <location>
        <begin position="6"/>
        <end position="27"/>
    </location>
</feature>
<feature type="transmembrane region" description="Helical" evidence="7">
    <location>
        <begin position="39"/>
        <end position="68"/>
    </location>
</feature>